<accession>A0AA85J4W7</accession>
<sequence>MVPYDSSKVHSFTKFHQNQKVTYFSTTWCIYYDTLHSVNSSIWVIFSHSFTCQVDISQCCLQYSECEYLS</sequence>
<protein>
    <submittedName>
        <fullName evidence="2">Uncharacterized protein</fullName>
    </submittedName>
</protein>
<name>A0AA85J4W7_TRIRE</name>
<reference evidence="2" key="2">
    <citation type="submission" date="2023-11" db="UniProtKB">
        <authorList>
            <consortium name="WormBaseParasite"/>
        </authorList>
    </citation>
    <scope>IDENTIFICATION</scope>
</reference>
<dbReference type="WBParaSite" id="TREG1_126550.1">
    <property type="protein sequence ID" value="TREG1_126550.1"/>
    <property type="gene ID" value="TREG1_126550"/>
</dbReference>
<evidence type="ECO:0000313" key="2">
    <source>
        <dbReference type="WBParaSite" id="TREG1_126550.1"/>
    </source>
</evidence>
<dbReference type="Proteomes" id="UP000050795">
    <property type="component" value="Unassembled WGS sequence"/>
</dbReference>
<evidence type="ECO:0000313" key="1">
    <source>
        <dbReference type="Proteomes" id="UP000050795"/>
    </source>
</evidence>
<keyword evidence="1" id="KW-1185">Reference proteome</keyword>
<reference evidence="1" key="1">
    <citation type="submission" date="2022-06" db="EMBL/GenBank/DDBJ databases">
        <authorList>
            <person name="Berger JAMES D."/>
            <person name="Berger JAMES D."/>
        </authorList>
    </citation>
    <scope>NUCLEOTIDE SEQUENCE [LARGE SCALE GENOMIC DNA]</scope>
</reference>
<proteinExistence type="predicted"/>
<organism evidence="1 2">
    <name type="scientific">Trichobilharzia regenti</name>
    <name type="common">Nasal bird schistosome</name>
    <dbReference type="NCBI Taxonomy" id="157069"/>
    <lineage>
        <taxon>Eukaryota</taxon>
        <taxon>Metazoa</taxon>
        <taxon>Spiralia</taxon>
        <taxon>Lophotrochozoa</taxon>
        <taxon>Platyhelminthes</taxon>
        <taxon>Trematoda</taxon>
        <taxon>Digenea</taxon>
        <taxon>Strigeidida</taxon>
        <taxon>Schistosomatoidea</taxon>
        <taxon>Schistosomatidae</taxon>
        <taxon>Trichobilharzia</taxon>
    </lineage>
</organism>
<dbReference type="AlphaFoldDB" id="A0AA85J4W7"/>